<gene>
    <name evidence="1" type="ORF">SFRICE_029160</name>
</gene>
<dbReference type="AlphaFoldDB" id="A0A2H1V141"/>
<evidence type="ECO:0000313" key="1">
    <source>
        <dbReference type="EMBL" id="SOQ34072.1"/>
    </source>
</evidence>
<sequence length="396" mass="44217">MSIFKSFFGKVVCNHEYNHPEPNVLCIIDTTEATMKSFIIIAVLSALAACHGAAVPPSDADMFSSFIQEQMLNGFTVVHSEEDAALNRVTLSKGETRDDQVLLHEESCFVPAIPNQSVNCEVVYEGEPNVRIRRVTVTSIRPSPAYIYISGFLTNVGLVRLESQIGGPLQSVMKSFIIIAVLSALAACHGAAVPPSEADMFSSFIQEQMLDGFTVVHSEEDAALNRVTLSKGETSDDQVLFFERLCYVPAVPNDVVRCDVVYYGEPNVRISRVAISLDWPPPANFNITGLSTNVVRVRFVSQRDEHLHLTVRMFGKITEDNNESPFHHRITRQSARRHRFMVDIPPTRTKRFASSFLVRTAREWNSLPKSVFPDGYNLGVFKARVNRLLMGRRAPP</sequence>
<organism evidence="1">
    <name type="scientific">Spodoptera frugiperda</name>
    <name type="common">Fall armyworm</name>
    <dbReference type="NCBI Taxonomy" id="7108"/>
    <lineage>
        <taxon>Eukaryota</taxon>
        <taxon>Metazoa</taxon>
        <taxon>Ecdysozoa</taxon>
        <taxon>Arthropoda</taxon>
        <taxon>Hexapoda</taxon>
        <taxon>Insecta</taxon>
        <taxon>Pterygota</taxon>
        <taxon>Neoptera</taxon>
        <taxon>Endopterygota</taxon>
        <taxon>Lepidoptera</taxon>
        <taxon>Glossata</taxon>
        <taxon>Ditrysia</taxon>
        <taxon>Noctuoidea</taxon>
        <taxon>Noctuidae</taxon>
        <taxon>Amphipyrinae</taxon>
        <taxon>Spodoptera</taxon>
    </lineage>
</organism>
<dbReference type="EMBL" id="ODYU01000016">
    <property type="protein sequence ID" value="SOQ34072.1"/>
    <property type="molecule type" value="Genomic_DNA"/>
</dbReference>
<proteinExistence type="predicted"/>
<accession>A0A2H1V141</accession>
<name>A0A2H1V141_SPOFR</name>
<reference evidence="1" key="1">
    <citation type="submission" date="2016-07" db="EMBL/GenBank/DDBJ databases">
        <authorList>
            <person name="Bretaudeau A."/>
        </authorList>
    </citation>
    <scope>NUCLEOTIDE SEQUENCE</scope>
    <source>
        <strain evidence="1">Rice</strain>
        <tissue evidence="1">Whole body</tissue>
    </source>
</reference>
<protein>
    <submittedName>
        <fullName evidence="1">SFRICE_029160</fullName>
    </submittedName>
</protein>